<evidence type="ECO:0000259" key="3">
    <source>
        <dbReference type="Pfam" id="PF10668"/>
    </source>
</evidence>
<comment type="caution">
    <text evidence="4">The sequence shown here is derived from an EMBL/GenBank/DDBJ whole genome shotgun (WGS) entry which is preliminary data.</text>
</comment>
<feature type="domain" description="PBSX phage terminase small subunit-like N-terminal" evidence="3">
    <location>
        <begin position="1"/>
        <end position="63"/>
    </location>
</feature>
<keyword evidence="1" id="KW-0175">Coiled coil</keyword>
<accession>W6NHC1</accession>
<dbReference type="OrthoDB" id="9768556at2"/>
<feature type="coiled-coil region" evidence="1">
    <location>
        <begin position="181"/>
        <end position="228"/>
    </location>
</feature>
<name>W6NHC1_CLOTY</name>
<dbReference type="RefSeq" id="WP_017895724.1">
    <property type="nucleotide sequence ID" value="NZ_CBXI010000024.1"/>
</dbReference>
<evidence type="ECO:0000313" key="5">
    <source>
        <dbReference type="Proteomes" id="UP000019482"/>
    </source>
</evidence>
<dbReference type="InterPro" id="IPR018925">
    <property type="entry name" value="XtmA-like_N"/>
</dbReference>
<organism evidence="4 5">
    <name type="scientific">Clostridium tyrobutyricum DIVETGP</name>
    <dbReference type="NCBI Taxonomy" id="1408889"/>
    <lineage>
        <taxon>Bacteria</taxon>
        <taxon>Bacillati</taxon>
        <taxon>Bacillota</taxon>
        <taxon>Clostridia</taxon>
        <taxon>Eubacteriales</taxon>
        <taxon>Clostridiaceae</taxon>
        <taxon>Clostridium</taxon>
    </lineage>
</organism>
<dbReference type="NCBIfam" id="NF040601">
    <property type="entry name" value="TerS_not_xtmA"/>
    <property type="match status" value="1"/>
</dbReference>
<evidence type="ECO:0000313" key="4">
    <source>
        <dbReference type="EMBL" id="CDL91492.1"/>
    </source>
</evidence>
<dbReference type="Proteomes" id="UP000019482">
    <property type="component" value="Unassembled WGS sequence"/>
</dbReference>
<feature type="region of interest" description="Disordered" evidence="2">
    <location>
        <begin position="37"/>
        <end position="94"/>
    </location>
</feature>
<evidence type="ECO:0000256" key="1">
    <source>
        <dbReference type="SAM" id="Coils"/>
    </source>
</evidence>
<dbReference type="GeneID" id="29419487"/>
<dbReference type="AlphaFoldDB" id="W6NHC1"/>
<protein>
    <submittedName>
        <fullName evidence="4">Similar to terminase small subunit, yqaS homolog</fullName>
    </submittedName>
</protein>
<gene>
    <name evidence="4" type="ORF">CTDIVETGP_1562</name>
</gene>
<dbReference type="EMBL" id="CBXI010000024">
    <property type="protein sequence ID" value="CDL91492.1"/>
    <property type="molecule type" value="Genomic_DNA"/>
</dbReference>
<dbReference type="Pfam" id="PF10668">
    <property type="entry name" value="Phage_terminase"/>
    <property type="match status" value="1"/>
</dbReference>
<feature type="compositionally biased region" description="Basic residues" evidence="2">
    <location>
        <begin position="63"/>
        <end position="77"/>
    </location>
</feature>
<sequence length="244" mass="28384">MPRQRSPNRDKAFEIYKENDGNIDLVKIAEMLNLSPGTIRGWKNKDKWDSKLNGTLQKNTERSKRKKGGQPKNKNSKGHVSSVPKGNKNAETHGFFSKIFPPETIEIVEDIMVKDPLDMLWENIIIQYTAIARSQRIMSVKNQKDLTKVLKREKESTGETSDSWEKEYELQFAWDKQATFLQAQSRAMKTLESMIKQYDELLKSNLATEEQKLRIEKLRAEVVKVKNKDDNKPIEIMIKRKSDK</sequence>
<evidence type="ECO:0000256" key="2">
    <source>
        <dbReference type="SAM" id="MobiDB-lite"/>
    </source>
</evidence>
<keyword evidence="5" id="KW-1185">Reference proteome</keyword>
<reference evidence="4 5" key="1">
    <citation type="journal article" date="2015" name="Genome Announc.">
        <title>Draft Genome Sequence of Clostridium tyrobutyricum Strain DIVETGP, Isolated from Cow's Milk for Grana Padano Production.</title>
        <authorList>
            <person name="Soggiu A."/>
            <person name="Piras C."/>
            <person name="Gaiarsa S."/>
            <person name="Sassera D."/>
            <person name="Roncada P."/>
            <person name="Bendixen E."/>
            <person name="Brasca M."/>
            <person name="Bonizzi L."/>
        </authorList>
    </citation>
    <scope>NUCLEOTIDE SEQUENCE [LARGE SCALE GENOMIC DNA]</scope>
    <source>
        <strain evidence="4 5">DIVETGP</strain>
    </source>
</reference>
<proteinExistence type="predicted"/>